<protein>
    <submittedName>
        <fullName evidence="7">F0F1 ATP synthase subunit delta</fullName>
        <ecNumber evidence="7">3.6.3.14</ecNumber>
    </submittedName>
</protein>
<gene>
    <name evidence="7" type="ordered locus">HCW_08420</name>
</gene>
<dbReference type="KEGG" id="hce:HCW_08420"/>
<proteinExistence type="predicted"/>
<name>I0EPS2_HELC0</name>
<evidence type="ECO:0000256" key="2">
    <source>
        <dbReference type="ARBA" id="ARBA00022448"/>
    </source>
</evidence>
<reference evidence="8" key="1">
    <citation type="submission" date="2012-04" db="EMBL/GenBank/DDBJ databases">
        <title>Complete genome sequence of Helicobacter cetorum strain MIT 00-7128.</title>
        <authorList>
            <person name="Kersulyte D."/>
            <person name="Berg D.E."/>
        </authorList>
    </citation>
    <scope>NUCLEOTIDE SEQUENCE [LARGE SCALE GENOMIC DNA]</scope>
    <source>
        <strain evidence="8">MIT 00-7128</strain>
    </source>
</reference>
<sequence>MQELKTISRHYAKALINCTKDDLGLLEEIFYALKDLQEALQDLKLAKIIFETHIPLSMKQSVLIALVEKMVSEKAFSVLKPLLELMLKHNRLKAIDLIIKKLLPHLDRPKTLEAVLFVQEKLSQDKLTTMQQKLEERFQSSIQINQELLGENGVRLSLPSLGVEMGFSKRSVLEFLEKQVIQSI</sequence>
<evidence type="ECO:0000256" key="5">
    <source>
        <dbReference type="ARBA" id="ARBA00023136"/>
    </source>
</evidence>
<dbReference type="Pfam" id="PF00213">
    <property type="entry name" value="OSCP"/>
    <property type="match status" value="1"/>
</dbReference>
<dbReference type="HOGENOM" id="CLU_1494289_0_0_7"/>
<dbReference type="EMBL" id="CP003479">
    <property type="protein sequence ID" value="AFI04941.1"/>
    <property type="molecule type" value="Genomic_DNA"/>
</dbReference>
<evidence type="ECO:0000256" key="3">
    <source>
        <dbReference type="ARBA" id="ARBA00022781"/>
    </source>
</evidence>
<dbReference type="GO" id="GO:0016020">
    <property type="term" value="C:membrane"/>
    <property type="evidence" value="ECO:0007669"/>
    <property type="project" value="UniProtKB-SubCell"/>
</dbReference>
<keyword evidence="4" id="KW-0406">Ion transport</keyword>
<keyword evidence="2" id="KW-0813">Transport</keyword>
<keyword evidence="5" id="KW-0472">Membrane</keyword>
<dbReference type="STRING" id="182217.HCW_08420"/>
<comment type="subcellular location">
    <subcellularLocation>
        <location evidence="1">Membrane</location>
    </subcellularLocation>
</comment>
<dbReference type="RefSeq" id="WP_014661803.1">
    <property type="nucleotide sequence ID" value="NC_017737.1"/>
</dbReference>
<dbReference type="InterPro" id="IPR000711">
    <property type="entry name" value="ATPase_OSCP/dsu"/>
</dbReference>
<keyword evidence="3" id="KW-0375">Hydrogen ion transport</keyword>
<keyword evidence="6" id="KW-0066">ATP synthesis</keyword>
<evidence type="ECO:0000256" key="6">
    <source>
        <dbReference type="ARBA" id="ARBA00023310"/>
    </source>
</evidence>
<dbReference type="Gene3D" id="1.10.520.20">
    <property type="entry name" value="N-terminal domain of the delta subunit of the F1F0-ATP synthase"/>
    <property type="match status" value="1"/>
</dbReference>
<accession>I0EPS2</accession>
<dbReference type="InterPro" id="IPR026015">
    <property type="entry name" value="ATP_synth_OSCP/delta_N_sf"/>
</dbReference>
<evidence type="ECO:0000256" key="4">
    <source>
        <dbReference type="ARBA" id="ARBA00023065"/>
    </source>
</evidence>
<dbReference type="PATRIC" id="fig|182217.3.peg.1787"/>
<dbReference type="EC" id="3.6.3.14" evidence="7"/>
<organism evidence="7 8">
    <name type="scientific">Helicobacter cetorum (strain ATCC BAA-429 / MIT 00-7128)</name>
    <dbReference type="NCBI Taxonomy" id="182217"/>
    <lineage>
        <taxon>Bacteria</taxon>
        <taxon>Pseudomonadati</taxon>
        <taxon>Campylobacterota</taxon>
        <taxon>Epsilonproteobacteria</taxon>
        <taxon>Campylobacterales</taxon>
        <taxon>Helicobacteraceae</taxon>
        <taxon>Helicobacter</taxon>
    </lineage>
</organism>
<keyword evidence="8" id="KW-1185">Reference proteome</keyword>
<dbReference type="eggNOG" id="COG0712">
    <property type="taxonomic scope" value="Bacteria"/>
</dbReference>
<evidence type="ECO:0000313" key="7">
    <source>
        <dbReference type="EMBL" id="AFI04941.1"/>
    </source>
</evidence>
<dbReference type="GO" id="GO:0016787">
    <property type="term" value="F:hydrolase activity"/>
    <property type="evidence" value="ECO:0007669"/>
    <property type="project" value="UniProtKB-KW"/>
</dbReference>
<dbReference type="GO" id="GO:0046933">
    <property type="term" value="F:proton-transporting ATP synthase activity, rotational mechanism"/>
    <property type="evidence" value="ECO:0007669"/>
    <property type="project" value="InterPro"/>
</dbReference>
<dbReference type="SUPFAM" id="SSF47928">
    <property type="entry name" value="N-terminal domain of the delta subunit of the F1F0-ATP synthase"/>
    <property type="match status" value="1"/>
</dbReference>
<keyword evidence="7" id="KW-0378">Hydrolase</keyword>
<evidence type="ECO:0000313" key="8">
    <source>
        <dbReference type="Proteomes" id="UP000005010"/>
    </source>
</evidence>
<dbReference type="Proteomes" id="UP000005010">
    <property type="component" value="Chromosome"/>
</dbReference>
<dbReference type="AlphaFoldDB" id="I0EPS2"/>
<evidence type="ECO:0000256" key="1">
    <source>
        <dbReference type="ARBA" id="ARBA00004370"/>
    </source>
</evidence>